<dbReference type="Gene3D" id="3.40.50.720">
    <property type="entry name" value="NAD(P)-binding Rossmann-like Domain"/>
    <property type="match status" value="2"/>
</dbReference>
<name>A0ABU1K290_9PROT</name>
<dbReference type="CDD" id="cd12171">
    <property type="entry name" value="2-Hacid_dh_10"/>
    <property type="match status" value="1"/>
</dbReference>
<dbReference type="SUPFAM" id="SSF52283">
    <property type="entry name" value="Formate/glycerate dehydrogenase catalytic domain-like"/>
    <property type="match status" value="1"/>
</dbReference>
<dbReference type="InterPro" id="IPR050418">
    <property type="entry name" value="D-iso_2-hydroxyacid_DH_PdxB"/>
</dbReference>
<evidence type="ECO:0000256" key="1">
    <source>
        <dbReference type="ARBA" id="ARBA00005854"/>
    </source>
</evidence>
<evidence type="ECO:0000256" key="4">
    <source>
        <dbReference type="RuleBase" id="RU003719"/>
    </source>
</evidence>
<dbReference type="InterPro" id="IPR029752">
    <property type="entry name" value="D-isomer_DH_CS1"/>
</dbReference>
<keyword evidence="2 4" id="KW-0560">Oxidoreductase</keyword>
<evidence type="ECO:0000256" key="2">
    <source>
        <dbReference type="ARBA" id="ARBA00023002"/>
    </source>
</evidence>
<keyword evidence="3" id="KW-0520">NAD</keyword>
<comment type="similarity">
    <text evidence="1 4">Belongs to the D-isomer specific 2-hydroxyacid dehydrogenase family.</text>
</comment>
<dbReference type="Proteomes" id="UP001262410">
    <property type="component" value="Unassembled WGS sequence"/>
</dbReference>
<dbReference type="Pfam" id="PF02826">
    <property type="entry name" value="2-Hacid_dh_C"/>
    <property type="match status" value="1"/>
</dbReference>
<dbReference type="PROSITE" id="PS00671">
    <property type="entry name" value="D_2_HYDROXYACID_DH_3"/>
    <property type="match status" value="1"/>
</dbReference>
<organism evidence="6 7">
    <name type="scientific">Inquilinus ginsengisoli</name>
    <dbReference type="NCBI Taxonomy" id="363840"/>
    <lineage>
        <taxon>Bacteria</taxon>
        <taxon>Pseudomonadati</taxon>
        <taxon>Pseudomonadota</taxon>
        <taxon>Alphaproteobacteria</taxon>
        <taxon>Rhodospirillales</taxon>
        <taxon>Rhodospirillaceae</taxon>
        <taxon>Inquilinus</taxon>
    </lineage>
</organism>
<dbReference type="EMBL" id="JAVDPW010000019">
    <property type="protein sequence ID" value="MDR6294389.1"/>
    <property type="molecule type" value="Genomic_DNA"/>
</dbReference>
<sequence length="346" mass="37081">MTRRRVAVIGDRFMLPRLFVEALEAIPAELDIRTLEQPWPDEPMVHGYAGTGLDGLKEFMGDPDEIVGFIGDAEILVTHLAPISAGMLDQLTDLKLVGVSRGGPVNIDMKAARARGVKVVNAPGRNASAVAEFTIGAILAETRMITRGHTALSQGNWRGDLYRADITGRELSEMTVGVIGYGHVGTKVVRLLKAFGCRILVTDPYVQLDPADSADGVQQVALETLLAESDVVTLHPRVTAETTGMIGAEAFAAMKDGAIFVNTARGPLVDYDALYDALVSGKLRGAMLETFAVEPPPKDWPLLKLPNVTLTPHIAGASVKTVTHAAGQIAEDVRRYLAGEPLLRLC</sequence>
<protein>
    <submittedName>
        <fullName evidence="6">D-3-phosphoglycerate dehydrogenase</fullName>
        <ecNumber evidence="6">1.1.1.95</ecNumber>
    </submittedName>
</protein>
<dbReference type="InterPro" id="IPR029753">
    <property type="entry name" value="D-isomer_DH_CS"/>
</dbReference>
<dbReference type="GO" id="GO:0004617">
    <property type="term" value="F:phosphoglycerate dehydrogenase activity"/>
    <property type="evidence" value="ECO:0007669"/>
    <property type="project" value="UniProtKB-EC"/>
</dbReference>
<gene>
    <name evidence="6" type="ORF">E9232_006943</name>
</gene>
<reference evidence="6 7" key="1">
    <citation type="submission" date="2023-07" db="EMBL/GenBank/DDBJ databases">
        <title>Sorghum-associated microbial communities from plants grown in Nebraska, USA.</title>
        <authorList>
            <person name="Schachtman D."/>
        </authorList>
    </citation>
    <scope>NUCLEOTIDE SEQUENCE [LARGE SCALE GENOMIC DNA]</scope>
    <source>
        <strain evidence="6 7">584</strain>
    </source>
</reference>
<evidence type="ECO:0000313" key="7">
    <source>
        <dbReference type="Proteomes" id="UP001262410"/>
    </source>
</evidence>
<evidence type="ECO:0000313" key="6">
    <source>
        <dbReference type="EMBL" id="MDR6294389.1"/>
    </source>
</evidence>
<dbReference type="Pfam" id="PF00389">
    <property type="entry name" value="2-Hacid_dh"/>
    <property type="match status" value="1"/>
</dbReference>
<dbReference type="SUPFAM" id="SSF51735">
    <property type="entry name" value="NAD(P)-binding Rossmann-fold domains"/>
    <property type="match status" value="1"/>
</dbReference>
<evidence type="ECO:0000259" key="5">
    <source>
        <dbReference type="SMART" id="SM00997"/>
    </source>
</evidence>
<comment type="caution">
    <text evidence="6">The sequence shown here is derived from an EMBL/GenBank/DDBJ whole genome shotgun (WGS) entry which is preliminary data.</text>
</comment>
<evidence type="ECO:0000256" key="3">
    <source>
        <dbReference type="ARBA" id="ARBA00023027"/>
    </source>
</evidence>
<dbReference type="InterPro" id="IPR006140">
    <property type="entry name" value="D-isomer_DH_NAD-bd"/>
</dbReference>
<dbReference type="InterPro" id="IPR015878">
    <property type="entry name" value="Ado_hCys_hydrolase_NAD-bd"/>
</dbReference>
<dbReference type="EC" id="1.1.1.95" evidence="6"/>
<feature type="domain" description="S-adenosyl-L-homocysteine hydrolase NAD binding" evidence="5">
    <location>
        <begin position="160"/>
        <end position="319"/>
    </location>
</feature>
<dbReference type="RefSeq" id="WP_309801869.1">
    <property type="nucleotide sequence ID" value="NZ_JAVDPW010000019.1"/>
</dbReference>
<accession>A0ABU1K290</accession>
<dbReference type="PROSITE" id="PS00065">
    <property type="entry name" value="D_2_HYDROXYACID_DH_1"/>
    <property type="match status" value="1"/>
</dbReference>
<proteinExistence type="inferred from homology"/>
<keyword evidence="7" id="KW-1185">Reference proteome</keyword>
<dbReference type="PANTHER" id="PTHR43761">
    <property type="entry name" value="D-ISOMER SPECIFIC 2-HYDROXYACID DEHYDROGENASE FAMILY PROTEIN (AFU_ORTHOLOGUE AFUA_1G13630)"/>
    <property type="match status" value="1"/>
</dbReference>
<dbReference type="SMART" id="SM00997">
    <property type="entry name" value="AdoHcyase_NAD"/>
    <property type="match status" value="1"/>
</dbReference>
<dbReference type="PANTHER" id="PTHR43761:SF1">
    <property type="entry name" value="D-ISOMER SPECIFIC 2-HYDROXYACID DEHYDROGENASE CATALYTIC DOMAIN-CONTAINING PROTEIN-RELATED"/>
    <property type="match status" value="1"/>
</dbReference>
<dbReference type="InterPro" id="IPR036291">
    <property type="entry name" value="NAD(P)-bd_dom_sf"/>
</dbReference>
<dbReference type="InterPro" id="IPR006139">
    <property type="entry name" value="D-isomer_2_OHA_DH_cat_dom"/>
</dbReference>